<keyword evidence="6" id="KW-1185">Reference proteome</keyword>
<evidence type="ECO:0000313" key="6">
    <source>
        <dbReference type="Proteomes" id="UP001186944"/>
    </source>
</evidence>
<dbReference type="InterPro" id="IPR012677">
    <property type="entry name" value="Nucleotide-bd_a/b_plait_sf"/>
</dbReference>
<dbReference type="Pfam" id="PF00076">
    <property type="entry name" value="RRM_1"/>
    <property type="match status" value="1"/>
</dbReference>
<organism evidence="5 6">
    <name type="scientific">Pinctada imbricata</name>
    <name type="common">Atlantic pearl-oyster</name>
    <name type="synonym">Pinctada martensii</name>
    <dbReference type="NCBI Taxonomy" id="66713"/>
    <lineage>
        <taxon>Eukaryota</taxon>
        <taxon>Metazoa</taxon>
        <taxon>Spiralia</taxon>
        <taxon>Lophotrochozoa</taxon>
        <taxon>Mollusca</taxon>
        <taxon>Bivalvia</taxon>
        <taxon>Autobranchia</taxon>
        <taxon>Pteriomorphia</taxon>
        <taxon>Pterioida</taxon>
        <taxon>Pterioidea</taxon>
        <taxon>Pteriidae</taxon>
        <taxon>Pinctada</taxon>
    </lineage>
</organism>
<dbReference type="AlphaFoldDB" id="A0AA88XY49"/>
<dbReference type="InterPro" id="IPR035979">
    <property type="entry name" value="RBD_domain_sf"/>
</dbReference>
<evidence type="ECO:0000256" key="1">
    <source>
        <dbReference type="ARBA" id="ARBA00022737"/>
    </source>
</evidence>
<dbReference type="SMART" id="SM00360">
    <property type="entry name" value="RRM"/>
    <property type="match status" value="1"/>
</dbReference>
<dbReference type="InterPro" id="IPR034887">
    <property type="entry name" value="LARP7_RRM1"/>
</dbReference>
<protein>
    <recommendedName>
        <fullName evidence="4">RRM domain-containing protein</fullName>
    </recommendedName>
</protein>
<dbReference type="CDD" id="cd12290">
    <property type="entry name" value="RRM1_LARP7"/>
    <property type="match status" value="1"/>
</dbReference>
<sequence length="150" mass="17279">MAETEKKKKSPRKRMKGIYDRIIQQLNEEKTKVKRKKPYTPPKDTDERTVYVECLPHKTNHEWISTLFSSCGKVTYVSLPKYRSTGDRKGFAFVEFEDVESARKACEELNNPPVEAANKPGKFPKSNKQLLYYRDRVAGQNQGNDSGSIC</sequence>
<dbReference type="Gene3D" id="3.30.70.330">
    <property type="match status" value="1"/>
</dbReference>
<proteinExistence type="predicted"/>
<dbReference type="Proteomes" id="UP001186944">
    <property type="component" value="Unassembled WGS sequence"/>
</dbReference>
<dbReference type="PANTHER" id="PTHR23236">
    <property type="entry name" value="EUKARYOTIC TRANSLATION INITIATION FACTOR 4B/4H"/>
    <property type="match status" value="1"/>
</dbReference>
<gene>
    <name evidence="5" type="ORF">FSP39_001758</name>
</gene>
<comment type="caution">
    <text evidence="5">The sequence shown here is derived from an EMBL/GenBank/DDBJ whole genome shotgun (WGS) entry which is preliminary data.</text>
</comment>
<dbReference type="PROSITE" id="PS50102">
    <property type="entry name" value="RRM"/>
    <property type="match status" value="1"/>
</dbReference>
<feature type="domain" description="RRM" evidence="4">
    <location>
        <begin position="48"/>
        <end position="128"/>
    </location>
</feature>
<dbReference type="PANTHER" id="PTHR23236:SF119">
    <property type="entry name" value="NUCLEAR RNA-BINDING PROTEIN SART-3"/>
    <property type="match status" value="1"/>
</dbReference>
<dbReference type="EMBL" id="VSWD01000010">
    <property type="protein sequence ID" value="KAK3089209.1"/>
    <property type="molecule type" value="Genomic_DNA"/>
</dbReference>
<reference evidence="5" key="1">
    <citation type="submission" date="2019-08" db="EMBL/GenBank/DDBJ databases">
        <title>The improved chromosome-level genome for the pearl oyster Pinctada fucata martensii using PacBio sequencing and Hi-C.</title>
        <authorList>
            <person name="Zheng Z."/>
        </authorList>
    </citation>
    <scope>NUCLEOTIDE SEQUENCE</scope>
    <source>
        <strain evidence="5">ZZ-2019</strain>
        <tissue evidence="5">Adductor muscle</tissue>
    </source>
</reference>
<keyword evidence="1" id="KW-0677">Repeat</keyword>
<dbReference type="GO" id="GO:0003723">
    <property type="term" value="F:RNA binding"/>
    <property type="evidence" value="ECO:0007669"/>
    <property type="project" value="UniProtKB-UniRule"/>
</dbReference>
<evidence type="ECO:0000259" key="4">
    <source>
        <dbReference type="PROSITE" id="PS50102"/>
    </source>
</evidence>
<evidence type="ECO:0000256" key="2">
    <source>
        <dbReference type="ARBA" id="ARBA00022884"/>
    </source>
</evidence>
<accession>A0AA88XY49</accession>
<evidence type="ECO:0000313" key="5">
    <source>
        <dbReference type="EMBL" id="KAK3089209.1"/>
    </source>
</evidence>
<keyword evidence="2 3" id="KW-0694">RNA-binding</keyword>
<name>A0AA88XY49_PINIB</name>
<evidence type="ECO:0000256" key="3">
    <source>
        <dbReference type="PROSITE-ProRule" id="PRU00176"/>
    </source>
</evidence>
<dbReference type="SUPFAM" id="SSF54928">
    <property type="entry name" value="RNA-binding domain, RBD"/>
    <property type="match status" value="1"/>
</dbReference>
<dbReference type="InterPro" id="IPR000504">
    <property type="entry name" value="RRM_dom"/>
</dbReference>